<dbReference type="SUPFAM" id="SSF69065">
    <property type="entry name" value="RNase III domain-like"/>
    <property type="match status" value="1"/>
</dbReference>
<dbReference type="GO" id="GO:0003735">
    <property type="term" value="F:structural constituent of ribosome"/>
    <property type="evidence" value="ECO:0007669"/>
    <property type="project" value="InterPro"/>
</dbReference>
<dbReference type="EMBL" id="NBII01000003">
    <property type="protein sequence ID" value="PAV20338.1"/>
    <property type="molecule type" value="Genomic_DNA"/>
</dbReference>
<dbReference type="GO" id="GO:0005762">
    <property type="term" value="C:mitochondrial large ribosomal subunit"/>
    <property type="evidence" value="ECO:0007669"/>
    <property type="project" value="InterPro"/>
</dbReference>
<dbReference type="GO" id="GO:0006396">
    <property type="term" value="P:RNA processing"/>
    <property type="evidence" value="ECO:0007669"/>
    <property type="project" value="InterPro"/>
</dbReference>
<feature type="compositionally biased region" description="Basic and acidic residues" evidence="1">
    <location>
        <begin position="316"/>
        <end position="337"/>
    </location>
</feature>
<reference evidence="3 4" key="1">
    <citation type="journal article" date="2017" name="Mol. Ecol.">
        <title>Comparative and population genomic landscape of Phellinus noxius: A hypervariable fungus causing root rot in trees.</title>
        <authorList>
            <person name="Chung C.L."/>
            <person name="Lee T.J."/>
            <person name="Akiba M."/>
            <person name="Lee H.H."/>
            <person name="Kuo T.H."/>
            <person name="Liu D."/>
            <person name="Ke H.M."/>
            <person name="Yokoi T."/>
            <person name="Roa M.B."/>
            <person name="Lu M.J."/>
            <person name="Chang Y.Y."/>
            <person name="Ann P.J."/>
            <person name="Tsai J.N."/>
            <person name="Chen C.Y."/>
            <person name="Tzean S.S."/>
            <person name="Ota Y."/>
            <person name="Hattori T."/>
            <person name="Sahashi N."/>
            <person name="Liou R.F."/>
            <person name="Kikuchi T."/>
            <person name="Tsai I.J."/>
        </authorList>
    </citation>
    <scope>NUCLEOTIDE SEQUENCE [LARGE SCALE GENOMIC DNA]</scope>
    <source>
        <strain evidence="3 4">FFPRI411160</strain>
    </source>
</reference>
<evidence type="ECO:0000313" key="4">
    <source>
        <dbReference type="Proteomes" id="UP000217199"/>
    </source>
</evidence>
<dbReference type="Pfam" id="PF14622">
    <property type="entry name" value="Ribonucleas_3_3"/>
    <property type="match status" value="1"/>
</dbReference>
<evidence type="ECO:0000259" key="2">
    <source>
        <dbReference type="Pfam" id="PF14622"/>
    </source>
</evidence>
<dbReference type="InParanoid" id="A0A286UL85"/>
<accession>A0A286UL85</accession>
<dbReference type="GO" id="GO:0032543">
    <property type="term" value="P:mitochondrial translation"/>
    <property type="evidence" value="ECO:0007669"/>
    <property type="project" value="InterPro"/>
</dbReference>
<gene>
    <name evidence="3" type="ORF">PNOK_0296500</name>
</gene>
<dbReference type="AlphaFoldDB" id="A0A286UL85"/>
<dbReference type="STRING" id="2282107.A0A286UL85"/>
<feature type="region of interest" description="Disordered" evidence="1">
    <location>
        <begin position="51"/>
        <end position="88"/>
    </location>
</feature>
<dbReference type="InterPro" id="IPR040030">
    <property type="entry name" value="Ribosomal_mL57"/>
</dbReference>
<dbReference type="PANTHER" id="PTHR28160:SF1">
    <property type="entry name" value="LARGE RIBOSOMAL SUBUNIT PROTEIN ML57"/>
    <property type="match status" value="1"/>
</dbReference>
<dbReference type="GO" id="GO:0004525">
    <property type="term" value="F:ribonuclease III activity"/>
    <property type="evidence" value="ECO:0007669"/>
    <property type="project" value="InterPro"/>
</dbReference>
<feature type="domain" description="RNase III" evidence="2">
    <location>
        <begin position="114"/>
        <end position="258"/>
    </location>
</feature>
<feature type="compositionally biased region" description="Basic and acidic residues" evidence="1">
    <location>
        <begin position="63"/>
        <end position="75"/>
    </location>
</feature>
<feature type="compositionally biased region" description="Polar residues" evidence="1">
    <location>
        <begin position="51"/>
        <end position="62"/>
    </location>
</feature>
<dbReference type="Gene3D" id="1.10.1520.10">
    <property type="entry name" value="Ribonuclease III domain"/>
    <property type="match status" value="1"/>
</dbReference>
<dbReference type="PANTHER" id="PTHR28160">
    <property type="entry name" value="54S RIBOSOMAL PROTEIN L15, MITOCHONDRIAL"/>
    <property type="match status" value="1"/>
</dbReference>
<proteinExistence type="predicted"/>
<dbReference type="InterPro" id="IPR036389">
    <property type="entry name" value="RNase_III_sf"/>
</dbReference>
<protein>
    <recommendedName>
        <fullName evidence="2">RNase III domain-containing protein</fullName>
    </recommendedName>
</protein>
<feature type="region of interest" description="Disordered" evidence="1">
    <location>
        <begin position="286"/>
        <end position="337"/>
    </location>
</feature>
<keyword evidence="4" id="KW-1185">Reference proteome</keyword>
<dbReference type="InterPro" id="IPR000999">
    <property type="entry name" value="RNase_III_dom"/>
</dbReference>
<organism evidence="3 4">
    <name type="scientific">Pyrrhoderma noxium</name>
    <dbReference type="NCBI Taxonomy" id="2282107"/>
    <lineage>
        <taxon>Eukaryota</taxon>
        <taxon>Fungi</taxon>
        <taxon>Dikarya</taxon>
        <taxon>Basidiomycota</taxon>
        <taxon>Agaricomycotina</taxon>
        <taxon>Agaricomycetes</taxon>
        <taxon>Hymenochaetales</taxon>
        <taxon>Hymenochaetaceae</taxon>
        <taxon>Pyrrhoderma</taxon>
    </lineage>
</organism>
<dbReference type="OrthoDB" id="2281895at2759"/>
<dbReference type="Proteomes" id="UP000217199">
    <property type="component" value="Unassembled WGS sequence"/>
</dbReference>
<evidence type="ECO:0000313" key="3">
    <source>
        <dbReference type="EMBL" id="PAV20338.1"/>
    </source>
</evidence>
<evidence type="ECO:0000256" key="1">
    <source>
        <dbReference type="SAM" id="MobiDB-lite"/>
    </source>
</evidence>
<comment type="caution">
    <text evidence="3">The sequence shown here is derived from an EMBL/GenBank/DDBJ whole genome shotgun (WGS) entry which is preliminary data.</text>
</comment>
<name>A0A286UL85_9AGAM</name>
<sequence length="337" mass="37608">MSRSLSYLKSSAECLLRSSSQKRIKVLDGWKGDSTSGVNAVLLRQKRYASTTAASRPTGSQRVSERSEIEFDNARDASSSNSLYPKKRRKADARPIVEHLKKLFPPLEFSDDAAMQMLTHKSAADLWSVHNGRLAFIGRRVLHSYTVLFLQSAALQFSRASPSTVDPTLPFDFDLLAYRATFTQILGEYVGNQWKLADVMQWRPPVSRNRMLGNIDSAMSPGLYKVQGTTVEGIMGGIYHQFGGTVAQRVFHTRLLPHILCPGTPLGLHDSFHHAAREMQAKMGGPYGLLITPSEASQQQQKRDTHTSTSSQSKTSYEERENRSSAEFGQEKKRIAL</sequence>